<dbReference type="Proteomes" id="UP000237000">
    <property type="component" value="Unassembled WGS sequence"/>
</dbReference>
<dbReference type="InParanoid" id="A0A2P5BYR7"/>
<dbReference type="AlphaFoldDB" id="A0A2P5BYR7"/>
<dbReference type="EMBL" id="JXTC01000438">
    <property type="protein sequence ID" value="PON53944.1"/>
    <property type="molecule type" value="Genomic_DNA"/>
</dbReference>
<keyword evidence="2" id="KW-1185">Reference proteome</keyword>
<protein>
    <submittedName>
        <fullName evidence="1">Uncharacterized protein</fullName>
    </submittedName>
</protein>
<reference evidence="2" key="1">
    <citation type="submission" date="2016-06" db="EMBL/GenBank/DDBJ databases">
        <title>Parallel loss of symbiosis genes in relatives of nitrogen-fixing non-legume Parasponia.</title>
        <authorList>
            <person name="Van Velzen R."/>
            <person name="Holmer R."/>
            <person name="Bu F."/>
            <person name="Rutten L."/>
            <person name="Van Zeijl A."/>
            <person name="Liu W."/>
            <person name="Santuari L."/>
            <person name="Cao Q."/>
            <person name="Sharma T."/>
            <person name="Shen D."/>
            <person name="Roswanjaya Y."/>
            <person name="Wardhani T."/>
            <person name="Kalhor M.S."/>
            <person name="Jansen J."/>
            <person name="Van den Hoogen J."/>
            <person name="Gungor B."/>
            <person name="Hartog M."/>
            <person name="Hontelez J."/>
            <person name="Verver J."/>
            <person name="Yang W.-C."/>
            <person name="Schijlen E."/>
            <person name="Repin R."/>
            <person name="Schilthuizen M."/>
            <person name="Schranz E."/>
            <person name="Heidstra R."/>
            <person name="Miyata K."/>
            <person name="Fedorova E."/>
            <person name="Kohlen W."/>
            <person name="Bisseling T."/>
            <person name="Smit S."/>
            <person name="Geurts R."/>
        </authorList>
    </citation>
    <scope>NUCLEOTIDE SEQUENCE [LARGE SCALE GENOMIC DNA]</scope>
    <source>
        <strain evidence="2">cv. RG33-2</strain>
    </source>
</reference>
<evidence type="ECO:0000313" key="2">
    <source>
        <dbReference type="Proteomes" id="UP000237000"/>
    </source>
</evidence>
<sequence length="83" mass="9420">MHPFGSAESETSANAKLSEHTSKWHTFIGSYISPAVSLKYKCRRVAQYKTNRFALVEEEAGPTKGDRFNRFFQIGTFTSLRVT</sequence>
<proteinExistence type="predicted"/>
<gene>
    <name evidence="1" type="ORF">TorRG33x02_303890</name>
</gene>
<organism evidence="1 2">
    <name type="scientific">Trema orientale</name>
    <name type="common">Charcoal tree</name>
    <name type="synonym">Celtis orientalis</name>
    <dbReference type="NCBI Taxonomy" id="63057"/>
    <lineage>
        <taxon>Eukaryota</taxon>
        <taxon>Viridiplantae</taxon>
        <taxon>Streptophyta</taxon>
        <taxon>Embryophyta</taxon>
        <taxon>Tracheophyta</taxon>
        <taxon>Spermatophyta</taxon>
        <taxon>Magnoliopsida</taxon>
        <taxon>eudicotyledons</taxon>
        <taxon>Gunneridae</taxon>
        <taxon>Pentapetalae</taxon>
        <taxon>rosids</taxon>
        <taxon>fabids</taxon>
        <taxon>Rosales</taxon>
        <taxon>Cannabaceae</taxon>
        <taxon>Trema</taxon>
    </lineage>
</organism>
<comment type="caution">
    <text evidence="1">The sequence shown here is derived from an EMBL/GenBank/DDBJ whole genome shotgun (WGS) entry which is preliminary data.</text>
</comment>
<accession>A0A2P5BYR7</accession>
<name>A0A2P5BYR7_TREOI</name>
<evidence type="ECO:0000313" key="1">
    <source>
        <dbReference type="EMBL" id="PON53944.1"/>
    </source>
</evidence>
<dbReference type="OrthoDB" id="10333935at2759"/>